<accession>A0A3S4V7P6</accession>
<evidence type="ECO:0000313" key="2">
    <source>
        <dbReference type="EMBL" id="VEH14071.1"/>
    </source>
</evidence>
<protein>
    <submittedName>
        <fullName evidence="2">Uncharacterized protein</fullName>
    </submittedName>
</protein>
<evidence type="ECO:0000313" key="3">
    <source>
        <dbReference type="Proteomes" id="UP000274578"/>
    </source>
</evidence>
<name>A0A3S4V7P6_9BACT</name>
<evidence type="ECO:0000256" key="1">
    <source>
        <dbReference type="SAM" id="Phobius"/>
    </source>
</evidence>
<keyword evidence="1" id="KW-0472">Membrane</keyword>
<keyword evidence="1" id="KW-0812">Transmembrane</keyword>
<dbReference type="Proteomes" id="UP000274578">
    <property type="component" value="Chromosome 1"/>
</dbReference>
<feature type="transmembrane region" description="Helical" evidence="1">
    <location>
        <begin position="16"/>
        <end position="37"/>
    </location>
</feature>
<dbReference type="GeneID" id="85010967"/>
<gene>
    <name evidence="2" type="ORF">NCTC13071_00036</name>
</gene>
<dbReference type="KEGG" id="poc:NCTC13071_00036"/>
<sequence length="133" mass="15278">MKENKKWEEMTLKEKFTGCITLIIFAIIAINILVWGFKKCSAPSEEDMLPHTKIEVKSNGTVVPVANYLKNTLNDPNSYQSIEWSRIIETDKGEYSVRHRYRAKNAFNALIVCDQVFAMDSLGNIINVQNYTK</sequence>
<proteinExistence type="predicted"/>
<dbReference type="RefSeq" id="WP_018921274.1">
    <property type="nucleotide sequence ID" value="NZ_LR134384.1"/>
</dbReference>
<organism evidence="2 3">
    <name type="scientific">Segatella oris</name>
    <dbReference type="NCBI Taxonomy" id="28135"/>
    <lineage>
        <taxon>Bacteria</taxon>
        <taxon>Pseudomonadati</taxon>
        <taxon>Bacteroidota</taxon>
        <taxon>Bacteroidia</taxon>
        <taxon>Bacteroidales</taxon>
        <taxon>Prevotellaceae</taxon>
        <taxon>Segatella</taxon>
    </lineage>
</organism>
<dbReference type="AlphaFoldDB" id="A0A3S4V7P6"/>
<reference evidence="2 3" key="1">
    <citation type="submission" date="2018-12" db="EMBL/GenBank/DDBJ databases">
        <authorList>
            <consortium name="Pathogen Informatics"/>
        </authorList>
    </citation>
    <scope>NUCLEOTIDE SEQUENCE [LARGE SCALE GENOMIC DNA]</scope>
    <source>
        <strain evidence="2 3">NCTC13071</strain>
    </source>
</reference>
<keyword evidence="1" id="KW-1133">Transmembrane helix</keyword>
<dbReference type="EMBL" id="LR134384">
    <property type="protein sequence ID" value="VEH14071.1"/>
    <property type="molecule type" value="Genomic_DNA"/>
</dbReference>